<protein>
    <submittedName>
        <fullName evidence="3">Scy1-like protein</fullName>
    </submittedName>
</protein>
<organism evidence="3 4">
    <name type="scientific">Anaeramoeba ignava</name>
    <name type="common">Anaerobic marine amoeba</name>
    <dbReference type="NCBI Taxonomy" id="1746090"/>
    <lineage>
        <taxon>Eukaryota</taxon>
        <taxon>Metamonada</taxon>
        <taxon>Anaeramoebidae</taxon>
        <taxon>Anaeramoeba</taxon>
    </lineage>
</organism>
<dbReference type="Gene3D" id="1.25.10.10">
    <property type="entry name" value="Leucine-rich Repeat Variant"/>
    <property type="match status" value="1"/>
</dbReference>
<dbReference type="AlphaFoldDB" id="A0A9Q0LHV1"/>
<dbReference type="InterPro" id="IPR011989">
    <property type="entry name" value="ARM-like"/>
</dbReference>
<dbReference type="Proteomes" id="UP001149090">
    <property type="component" value="Unassembled WGS sequence"/>
</dbReference>
<dbReference type="Pfam" id="PF07714">
    <property type="entry name" value="PK_Tyr_Ser-Thr"/>
    <property type="match status" value="1"/>
</dbReference>
<feature type="compositionally biased region" description="Polar residues" evidence="1">
    <location>
        <begin position="771"/>
        <end position="786"/>
    </location>
</feature>
<evidence type="ECO:0000313" key="3">
    <source>
        <dbReference type="EMBL" id="KAJ5073068.1"/>
    </source>
</evidence>
<feature type="domain" description="Protein kinase" evidence="2">
    <location>
        <begin position="13"/>
        <end position="302"/>
    </location>
</feature>
<dbReference type="Gene3D" id="1.10.510.10">
    <property type="entry name" value="Transferase(Phosphotransferase) domain 1"/>
    <property type="match status" value="1"/>
</dbReference>
<evidence type="ECO:0000259" key="2">
    <source>
        <dbReference type="PROSITE" id="PS50011"/>
    </source>
</evidence>
<dbReference type="SMART" id="SM00220">
    <property type="entry name" value="S_TKc"/>
    <property type="match status" value="1"/>
</dbReference>
<accession>A0A9Q0LHV1</accession>
<dbReference type="OMA" id="INIGHKI"/>
<dbReference type="GO" id="GO:0004672">
    <property type="term" value="F:protein kinase activity"/>
    <property type="evidence" value="ECO:0007669"/>
    <property type="project" value="InterPro"/>
</dbReference>
<dbReference type="PANTHER" id="PTHR12984">
    <property type="entry name" value="SCY1-RELATED S/T PROTEIN KINASE-LIKE"/>
    <property type="match status" value="1"/>
</dbReference>
<keyword evidence="4" id="KW-1185">Reference proteome</keyword>
<dbReference type="SUPFAM" id="SSF56112">
    <property type="entry name" value="Protein kinase-like (PK-like)"/>
    <property type="match status" value="1"/>
</dbReference>
<dbReference type="EMBL" id="JAPDFW010000077">
    <property type="protein sequence ID" value="KAJ5073068.1"/>
    <property type="molecule type" value="Genomic_DNA"/>
</dbReference>
<gene>
    <name evidence="3" type="ORF">M0811_09023</name>
</gene>
<dbReference type="InterPro" id="IPR000719">
    <property type="entry name" value="Prot_kinase_dom"/>
</dbReference>
<dbReference type="GO" id="GO:0005524">
    <property type="term" value="F:ATP binding"/>
    <property type="evidence" value="ECO:0007669"/>
    <property type="project" value="InterPro"/>
</dbReference>
<feature type="compositionally biased region" description="Basic and acidic residues" evidence="1">
    <location>
        <begin position="595"/>
        <end position="613"/>
    </location>
</feature>
<proteinExistence type="predicted"/>
<dbReference type="OrthoDB" id="79687at2759"/>
<dbReference type="InterPro" id="IPR016024">
    <property type="entry name" value="ARM-type_fold"/>
</dbReference>
<evidence type="ECO:0000313" key="4">
    <source>
        <dbReference type="Proteomes" id="UP001149090"/>
    </source>
</evidence>
<dbReference type="PANTHER" id="PTHR12984:SF6">
    <property type="entry name" value="SCY1-LIKE PROTEIN 2"/>
    <property type="match status" value="1"/>
</dbReference>
<evidence type="ECO:0000256" key="1">
    <source>
        <dbReference type="SAM" id="MobiDB-lite"/>
    </source>
</evidence>
<dbReference type="InterPro" id="IPR051177">
    <property type="entry name" value="CIK-Related_Protein"/>
</dbReference>
<sequence>MQNFEINKEISQINSNNNINNNNIFKIVSAIDKITLKNVSLIIFEKKFIQGKIKNFLNFLEKEIEKQTKIQIENEIFLKVLSPIFEEKDLIFFAIEPIKNSLKNSYFLINKQKESETEIETEFIQEFKILSGFIQLIEGMQFLNKKFKQVHVNLNPECVYLNEKMEWKINLIFSMQIKKQQEKAQFSFEKKRNENNNKIFNPFPNLDYLSPEIFNTKKTTFSSDIFSFGCLLANIYAKSSQDYLLDTNQNIQLYKAKINDIETSLFQKKHLPVQLQKIIINLIKLDPSKRISFENFILSDYLIDFETKVIEFLSKFNQQKPHFQKIVLNSLKWFIPYFNPSQINQITQVLSDLLKQDSFISVLIEILLVLSKHFLKTNFLQSIYPQIQKFISLTEPLEVNLSLIKNLDLIIELLGNDISTHNELTDFIQNSFHSQNLQIRNQILQDLPKIYIKIESDILKNKIFSLILSSFSDLNDSSLIILLDSLSQLAHRLESGIIIQNLFPLIEKISLKKDNSYIIIEIFKLCSSIMKNNNIDYKIIGNKILSFLSNLLLNSKFELEYQVLLIKKAFENVIQQICMIKKNEIPKSSFGKKQQIKEKKPEKKAITQDDHDPFQFADLNPLLSPKSKEKIPITKSITKSKEKPKEESKKESKLSIISNSQTSKYDNLQIYSQDSIKEDLKKNSPITPISFFSNQNQEIKETKKQEDNKKKGNDFEIFTNPKLNQNQSKPKEKQNQESNQPKTKEDDFNIFTKSKLNQNQSKQKEDDFNIFTKSQSNQNQLKPKRR</sequence>
<dbReference type="SUPFAM" id="SSF48371">
    <property type="entry name" value="ARM repeat"/>
    <property type="match status" value="1"/>
</dbReference>
<feature type="region of interest" description="Disordered" evidence="1">
    <location>
        <begin position="687"/>
        <end position="786"/>
    </location>
</feature>
<dbReference type="InterPro" id="IPR011009">
    <property type="entry name" value="Kinase-like_dom_sf"/>
</dbReference>
<name>A0A9Q0LHV1_ANAIG</name>
<dbReference type="InterPro" id="IPR001245">
    <property type="entry name" value="Ser-Thr/Tyr_kinase_cat_dom"/>
</dbReference>
<feature type="compositionally biased region" description="Basic and acidic residues" evidence="1">
    <location>
        <begin position="698"/>
        <end position="714"/>
    </location>
</feature>
<feature type="compositionally biased region" description="Polar residues" evidence="1">
    <location>
        <begin position="687"/>
        <end position="697"/>
    </location>
</feature>
<reference evidence="3" key="1">
    <citation type="submission" date="2022-10" db="EMBL/GenBank/DDBJ databases">
        <title>Novel sulphate-reducing endosymbionts in the free-living metamonad Anaeramoeba.</title>
        <authorList>
            <person name="Jerlstrom-Hultqvist J."/>
            <person name="Cepicka I."/>
            <person name="Gallot-Lavallee L."/>
            <person name="Salas-Leiva D."/>
            <person name="Curtis B.A."/>
            <person name="Zahonova K."/>
            <person name="Pipaliya S."/>
            <person name="Dacks J."/>
            <person name="Roger A.J."/>
        </authorList>
    </citation>
    <scope>NUCLEOTIDE SEQUENCE</scope>
    <source>
        <strain evidence="3">BMAN</strain>
    </source>
</reference>
<feature type="region of interest" description="Disordered" evidence="1">
    <location>
        <begin position="591"/>
        <end position="656"/>
    </location>
</feature>
<comment type="caution">
    <text evidence="3">The sequence shown here is derived from an EMBL/GenBank/DDBJ whole genome shotgun (WGS) entry which is preliminary data.</text>
</comment>
<dbReference type="PROSITE" id="PS50011">
    <property type="entry name" value="PROTEIN_KINASE_DOM"/>
    <property type="match status" value="1"/>
</dbReference>
<feature type="compositionally biased region" description="Basic and acidic residues" evidence="1">
    <location>
        <begin position="639"/>
        <end position="653"/>
    </location>
</feature>